<accession>A0ACB8RKS8</accession>
<proteinExistence type="predicted"/>
<organism evidence="1 2">
    <name type="scientific">Auriscalpium vulgare</name>
    <dbReference type="NCBI Taxonomy" id="40419"/>
    <lineage>
        <taxon>Eukaryota</taxon>
        <taxon>Fungi</taxon>
        <taxon>Dikarya</taxon>
        <taxon>Basidiomycota</taxon>
        <taxon>Agaricomycotina</taxon>
        <taxon>Agaricomycetes</taxon>
        <taxon>Russulales</taxon>
        <taxon>Auriscalpiaceae</taxon>
        <taxon>Auriscalpium</taxon>
    </lineage>
</organism>
<name>A0ACB8RKS8_9AGAM</name>
<sequence length="203" mass="22638">MVDIKMDRNSLHNSKPVPRRGSQTLYRRTKYSKHPLSNEELVPDAFCNRTVTFHSLITGRTITFTVPDTAMSLNLTALARSPTSPGRTWSSSSSTSRRELPVLVDGVLDVPTHKVPSRLSMELLDDARSWQLGVQAVLMSYVPGESVVDIQACAHRADHARPDAAARALCGRPMRSTDVWMSALREYGCRTTVCRRRAGETER</sequence>
<protein>
    <submittedName>
        <fullName evidence="1">Uncharacterized protein</fullName>
    </submittedName>
</protein>
<gene>
    <name evidence="1" type="ORF">FA95DRAFT_1608340</name>
</gene>
<keyword evidence="2" id="KW-1185">Reference proteome</keyword>
<reference evidence="1" key="1">
    <citation type="submission" date="2021-02" db="EMBL/GenBank/DDBJ databases">
        <authorList>
            <consortium name="DOE Joint Genome Institute"/>
            <person name="Ahrendt S."/>
            <person name="Looney B.P."/>
            <person name="Miyauchi S."/>
            <person name="Morin E."/>
            <person name="Drula E."/>
            <person name="Courty P.E."/>
            <person name="Chicoki N."/>
            <person name="Fauchery L."/>
            <person name="Kohler A."/>
            <person name="Kuo A."/>
            <person name="Labutti K."/>
            <person name="Pangilinan J."/>
            <person name="Lipzen A."/>
            <person name="Riley R."/>
            <person name="Andreopoulos W."/>
            <person name="He G."/>
            <person name="Johnson J."/>
            <person name="Barry K.W."/>
            <person name="Grigoriev I.V."/>
            <person name="Nagy L."/>
            <person name="Hibbett D."/>
            <person name="Henrissat B."/>
            <person name="Matheny P.B."/>
            <person name="Labbe J."/>
            <person name="Martin F."/>
        </authorList>
    </citation>
    <scope>NUCLEOTIDE SEQUENCE</scope>
    <source>
        <strain evidence="1">FP105234-sp</strain>
    </source>
</reference>
<reference evidence="1" key="2">
    <citation type="journal article" date="2022" name="New Phytol.">
        <title>Evolutionary transition to the ectomycorrhizal habit in the genomes of a hyperdiverse lineage of mushroom-forming fungi.</title>
        <authorList>
            <person name="Looney B."/>
            <person name="Miyauchi S."/>
            <person name="Morin E."/>
            <person name="Drula E."/>
            <person name="Courty P.E."/>
            <person name="Kohler A."/>
            <person name="Kuo A."/>
            <person name="LaButti K."/>
            <person name="Pangilinan J."/>
            <person name="Lipzen A."/>
            <person name="Riley R."/>
            <person name="Andreopoulos W."/>
            <person name="He G."/>
            <person name="Johnson J."/>
            <person name="Nolan M."/>
            <person name="Tritt A."/>
            <person name="Barry K.W."/>
            <person name="Grigoriev I.V."/>
            <person name="Nagy L.G."/>
            <person name="Hibbett D."/>
            <person name="Henrissat B."/>
            <person name="Matheny P.B."/>
            <person name="Labbe J."/>
            <person name="Martin F.M."/>
        </authorList>
    </citation>
    <scope>NUCLEOTIDE SEQUENCE</scope>
    <source>
        <strain evidence="1">FP105234-sp</strain>
    </source>
</reference>
<comment type="caution">
    <text evidence="1">The sequence shown here is derived from an EMBL/GenBank/DDBJ whole genome shotgun (WGS) entry which is preliminary data.</text>
</comment>
<evidence type="ECO:0000313" key="1">
    <source>
        <dbReference type="EMBL" id="KAI0044660.1"/>
    </source>
</evidence>
<evidence type="ECO:0000313" key="2">
    <source>
        <dbReference type="Proteomes" id="UP000814033"/>
    </source>
</evidence>
<dbReference type="Proteomes" id="UP000814033">
    <property type="component" value="Unassembled WGS sequence"/>
</dbReference>
<dbReference type="EMBL" id="MU275975">
    <property type="protein sequence ID" value="KAI0044660.1"/>
    <property type="molecule type" value="Genomic_DNA"/>
</dbReference>